<gene>
    <name evidence="17" type="ORF">TRP8649_00374</name>
</gene>
<evidence type="ECO:0000256" key="6">
    <source>
        <dbReference type="ARBA" id="ARBA00022692"/>
    </source>
</evidence>
<feature type="domain" description="Polysaccharide export protein N-terminal" evidence="15">
    <location>
        <begin position="120"/>
        <end position="206"/>
    </location>
</feature>
<dbReference type="PANTHER" id="PTHR33619">
    <property type="entry name" value="POLYSACCHARIDE EXPORT PROTEIN GFCE-RELATED"/>
    <property type="match status" value="1"/>
</dbReference>
<dbReference type="AlphaFoldDB" id="A0A238J6B4"/>
<evidence type="ECO:0000256" key="8">
    <source>
        <dbReference type="ARBA" id="ARBA00023047"/>
    </source>
</evidence>
<dbReference type="InterPro" id="IPR054765">
    <property type="entry name" value="SLBB_dom"/>
</dbReference>
<comment type="similarity">
    <text evidence="2">Belongs to the BexD/CtrA/VexA family.</text>
</comment>
<dbReference type="GO" id="GO:0046930">
    <property type="term" value="C:pore complex"/>
    <property type="evidence" value="ECO:0007669"/>
    <property type="project" value="UniProtKB-KW"/>
</dbReference>
<evidence type="ECO:0000256" key="7">
    <source>
        <dbReference type="ARBA" id="ARBA00022729"/>
    </source>
</evidence>
<dbReference type="Proteomes" id="UP000225972">
    <property type="component" value="Unassembled WGS sequence"/>
</dbReference>
<evidence type="ECO:0000256" key="9">
    <source>
        <dbReference type="ARBA" id="ARBA00023065"/>
    </source>
</evidence>
<keyword evidence="9" id="KW-0406">Ion transport</keyword>
<keyword evidence="14" id="KW-0449">Lipoprotein</keyword>
<keyword evidence="6" id="KW-0812">Transmembrane</keyword>
<proteinExistence type="inferred from homology"/>
<keyword evidence="13" id="KW-0998">Cell outer membrane</keyword>
<evidence type="ECO:0000256" key="13">
    <source>
        <dbReference type="ARBA" id="ARBA00023237"/>
    </source>
</evidence>
<feature type="domain" description="SLBB" evidence="16">
    <location>
        <begin position="212"/>
        <end position="290"/>
    </location>
</feature>
<evidence type="ECO:0000256" key="3">
    <source>
        <dbReference type="ARBA" id="ARBA00022448"/>
    </source>
</evidence>
<protein>
    <submittedName>
        <fullName evidence="17">Polysaccharide biosynthesis/export protein</fullName>
    </submittedName>
</protein>
<evidence type="ECO:0000256" key="1">
    <source>
        <dbReference type="ARBA" id="ARBA00004571"/>
    </source>
</evidence>
<name>A0A238J6B4_9RHOB</name>
<dbReference type="Pfam" id="PF02563">
    <property type="entry name" value="Poly_export"/>
    <property type="match status" value="1"/>
</dbReference>
<dbReference type="Pfam" id="PF22461">
    <property type="entry name" value="SLBB_2"/>
    <property type="match status" value="2"/>
</dbReference>
<dbReference type="GO" id="GO:0015159">
    <property type="term" value="F:polysaccharide transmembrane transporter activity"/>
    <property type="evidence" value="ECO:0007669"/>
    <property type="project" value="InterPro"/>
</dbReference>
<dbReference type="GO" id="GO:0015288">
    <property type="term" value="F:porin activity"/>
    <property type="evidence" value="ECO:0007669"/>
    <property type="project" value="UniProtKB-KW"/>
</dbReference>
<keyword evidence="8" id="KW-0625">Polysaccharide transport</keyword>
<dbReference type="PANTHER" id="PTHR33619:SF3">
    <property type="entry name" value="POLYSACCHARIDE EXPORT PROTEIN GFCE-RELATED"/>
    <property type="match status" value="1"/>
</dbReference>
<dbReference type="GO" id="GO:0006811">
    <property type="term" value="P:monoatomic ion transport"/>
    <property type="evidence" value="ECO:0007669"/>
    <property type="project" value="UniProtKB-KW"/>
</dbReference>
<keyword evidence="7" id="KW-0732">Signal</keyword>
<keyword evidence="18" id="KW-1185">Reference proteome</keyword>
<keyword evidence="5" id="KW-0762">Sugar transport</keyword>
<dbReference type="RefSeq" id="WP_176556006.1">
    <property type="nucleotide sequence ID" value="NZ_FXXP01000001.1"/>
</dbReference>
<evidence type="ECO:0000256" key="12">
    <source>
        <dbReference type="ARBA" id="ARBA00023139"/>
    </source>
</evidence>
<keyword evidence="4" id="KW-1134">Transmembrane beta strand</keyword>
<evidence type="ECO:0000256" key="14">
    <source>
        <dbReference type="ARBA" id="ARBA00023288"/>
    </source>
</evidence>
<dbReference type="EMBL" id="FXXP01000001">
    <property type="protein sequence ID" value="SMX26301.1"/>
    <property type="molecule type" value="Genomic_DNA"/>
</dbReference>
<keyword evidence="3" id="KW-0813">Transport</keyword>
<keyword evidence="12" id="KW-0564">Palmitate</keyword>
<keyword evidence="10" id="KW-0626">Porin</keyword>
<sequence length="472" mass="51273">METALRSTKSLRDLIRTPLSLARFGVLATTLALSGCGISYQSPDVREREDGTPVVVVPMTAQEVSRANASDYTPRALPAVFYATTGGGSAVTGAGALPATPYLPSETPGSLDFRPLPDVQPEAYRIGVGDVLLLATKSGGSTIEQLSGLLAAQNQRQGYTVRDDGSIAIPEIGPVQLSGLTVQEAEDRLFQVLVENQIDPSFSLEVAEFHSKKVAIGGAVKKPSVVPITLNKLTLGQALTTAGDIAVRDREFASIRVYREGTLYQIPLKIYLDRQDLQNKVLLNGDAVYVDTSYDLDRAMEFYQAKIDVIALRTTARTTALQSMQAEIGLQRSALDERRNLFELRQKLGAEERDYVYLTGEVENQNRVALPYQQQATLADILYSEGGFDNTTGDPTQIYVLRADTRAESIGSITAYHLNVKNAADTLIATRFEMRPNDVIFIEEQAITKWGRALQQMFPSLLSATSAATGGG</sequence>
<organism evidence="17 18">
    <name type="scientific">Pelagimonas phthalicica</name>
    <dbReference type="NCBI Taxonomy" id="1037362"/>
    <lineage>
        <taxon>Bacteria</taxon>
        <taxon>Pseudomonadati</taxon>
        <taxon>Pseudomonadota</taxon>
        <taxon>Alphaproteobacteria</taxon>
        <taxon>Rhodobacterales</taxon>
        <taxon>Roseobacteraceae</taxon>
        <taxon>Pelagimonas</taxon>
    </lineage>
</organism>
<evidence type="ECO:0000313" key="17">
    <source>
        <dbReference type="EMBL" id="SMX26301.1"/>
    </source>
</evidence>
<dbReference type="Gene3D" id="3.30.1950.10">
    <property type="entry name" value="wza like domain"/>
    <property type="match status" value="1"/>
</dbReference>
<reference evidence="18" key="1">
    <citation type="submission" date="2017-05" db="EMBL/GenBank/DDBJ databases">
        <authorList>
            <person name="Rodrigo-Torres L."/>
            <person name="Arahal R. D."/>
            <person name="Lucena T."/>
        </authorList>
    </citation>
    <scope>NUCLEOTIDE SEQUENCE [LARGE SCALE GENOMIC DNA]</scope>
    <source>
        <strain evidence="18">CECT 8649</strain>
    </source>
</reference>
<keyword evidence="11" id="KW-0472">Membrane</keyword>
<comment type="subcellular location">
    <subcellularLocation>
        <location evidence="1">Cell outer membrane</location>
        <topology evidence="1">Multi-pass membrane protein</topology>
    </subcellularLocation>
</comment>
<evidence type="ECO:0000313" key="18">
    <source>
        <dbReference type="Proteomes" id="UP000225972"/>
    </source>
</evidence>
<evidence type="ECO:0000256" key="2">
    <source>
        <dbReference type="ARBA" id="ARBA00009450"/>
    </source>
</evidence>
<evidence type="ECO:0000256" key="5">
    <source>
        <dbReference type="ARBA" id="ARBA00022597"/>
    </source>
</evidence>
<evidence type="ECO:0000256" key="4">
    <source>
        <dbReference type="ARBA" id="ARBA00022452"/>
    </source>
</evidence>
<evidence type="ECO:0000256" key="11">
    <source>
        <dbReference type="ARBA" id="ARBA00023136"/>
    </source>
</evidence>
<dbReference type="GO" id="GO:0009279">
    <property type="term" value="C:cell outer membrane"/>
    <property type="evidence" value="ECO:0007669"/>
    <property type="project" value="UniProtKB-SubCell"/>
</dbReference>
<dbReference type="InterPro" id="IPR049712">
    <property type="entry name" value="Poly_export"/>
</dbReference>
<dbReference type="Gene3D" id="3.10.560.10">
    <property type="entry name" value="Outer membrane lipoprotein wza domain like"/>
    <property type="match status" value="2"/>
</dbReference>
<evidence type="ECO:0000256" key="10">
    <source>
        <dbReference type="ARBA" id="ARBA00023114"/>
    </source>
</evidence>
<evidence type="ECO:0000259" key="15">
    <source>
        <dbReference type="Pfam" id="PF02563"/>
    </source>
</evidence>
<feature type="domain" description="SLBB" evidence="16">
    <location>
        <begin position="356"/>
        <end position="442"/>
    </location>
</feature>
<accession>A0A238J6B4</accession>
<dbReference type="InterPro" id="IPR003715">
    <property type="entry name" value="Poly_export_N"/>
</dbReference>
<evidence type="ECO:0000259" key="16">
    <source>
        <dbReference type="Pfam" id="PF22461"/>
    </source>
</evidence>